<dbReference type="Gene3D" id="3.40.50.300">
    <property type="entry name" value="P-loop containing nucleotide triphosphate hydrolases"/>
    <property type="match status" value="2"/>
</dbReference>
<gene>
    <name evidence="7" type="ORF">OPHB3_1677</name>
</gene>
<keyword evidence="1 5" id="KW-0547">Nucleotide-binding</keyword>
<sequence>MSVGPKDRMEEQERIDYVLKEIERKETALYSKATGLKEDVIELRKTFWDDVTVNLDEPDDVIETQASIKQQAEFLAEKERFHGKIGDELKVLKRMKKSPYFGRIDFKEHGEDQVEKLYIGISSFLDRQDEDFLVYDWRAPISSLYYDYALGNASYNAVNSAIEGEISLKRQFIIRDGILKGLFDTGLTIGDEMLQEALGHNASTDMKNIVATIQKEQNRIIREERSKLLLVQGVAGSGKTSAALQRIAYLMYRYREELNPENVVLFSPNPLFTGYIRNVLPELGEANVRQTTFLEYLREGIGEGFTVESPFEQMEYVLTKENSDAYQTRLSSMEYKATLDFKKLIDNYVEKLRIEGMQFKNISFRGEILISKEEISEYFYSLDEAITPVNKMEIVAKWLQSELKQYQRLEVKKDWVMEKVELLDKEAYLKAYYEAQKLDEDMFVNEEKVLRKAVVRKMFGTLRKQIEDFDFVHVAKNFRLLFSTTRELENTPNNWNAICEQTIHDFSNNHLTWEDAAPFLYFKGKLIGDKQERAVRQLLIDEAQDYSSFQFAFIRHLFPYTRMTLLGDINQAIYVNVTKENPLVPGIQESEHERITLTKSYRSTKQITEFTKAFAPGVEEIEAFNRDGDKPKLLRLTDPSHSSRAILAERSAYLEKGHEMIAVICKTVQETERVYKELKEAVPVTQITEETYGFSKGFIVLPVYLAKGIEFDAVIIPDGSSSHYKEKDRTLFYTACTRAMHDLTIISGEEPCSFIKEAKVDTYEMVEDEIEKI</sequence>
<proteinExistence type="predicted"/>
<dbReference type="EMBL" id="BBXV01000020">
    <property type="protein sequence ID" value="GAQ17752.1"/>
    <property type="molecule type" value="Genomic_DNA"/>
</dbReference>
<evidence type="ECO:0000313" key="8">
    <source>
        <dbReference type="Proteomes" id="UP000052946"/>
    </source>
</evidence>
<dbReference type="PANTHER" id="PTHR11070">
    <property type="entry name" value="UVRD / RECB / PCRA DNA HELICASE FAMILY MEMBER"/>
    <property type="match status" value="1"/>
</dbReference>
<dbReference type="AlphaFoldDB" id="A0A0U9HC18"/>
<dbReference type="InterPro" id="IPR000212">
    <property type="entry name" value="DNA_helicase_UvrD/REP"/>
</dbReference>
<dbReference type="SUPFAM" id="SSF52540">
    <property type="entry name" value="P-loop containing nucleoside triphosphate hydrolases"/>
    <property type="match status" value="1"/>
</dbReference>
<evidence type="ECO:0000313" key="7">
    <source>
        <dbReference type="EMBL" id="GAQ17752.1"/>
    </source>
</evidence>
<evidence type="ECO:0000256" key="4">
    <source>
        <dbReference type="ARBA" id="ARBA00022840"/>
    </source>
</evidence>
<dbReference type="OrthoDB" id="9787585at2"/>
<dbReference type="InterPro" id="IPR027785">
    <property type="entry name" value="UvrD-like_helicase_C"/>
</dbReference>
<dbReference type="InterPro" id="IPR014016">
    <property type="entry name" value="UvrD-like_ATP-bd"/>
</dbReference>
<evidence type="ECO:0000256" key="3">
    <source>
        <dbReference type="ARBA" id="ARBA00022806"/>
    </source>
</evidence>
<dbReference type="InterPro" id="IPR048228">
    <property type="entry name" value="HelD_bacillota"/>
</dbReference>
<feature type="binding site" evidence="5">
    <location>
        <begin position="233"/>
        <end position="240"/>
    </location>
    <ligand>
        <name>ATP</name>
        <dbReference type="ChEBI" id="CHEBI:30616"/>
    </ligand>
</feature>
<dbReference type="PANTHER" id="PTHR11070:SF17">
    <property type="entry name" value="DNA HELICASE IV"/>
    <property type="match status" value="1"/>
</dbReference>
<dbReference type="GO" id="GO:0003677">
    <property type="term" value="F:DNA binding"/>
    <property type="evidence" value="ECO:0007669"/>
    <property type="project" value="InterPro"/>
</dbReference>
<dbReference type="NCBIfam" id="NF041464">
    <property type="entry name" value="HelD_BACSU"/>
    <property type="match status" value="1"/>
</dbReference>
<dbReference type="GO" id="GO:0005829">
    <property type="term" value="C:cytosol"/>
    <property type="evidence" value="ECO:0007669"/>
    <property type="project" value="TreeGrafter"/>
</dbReference>
<dbReference type="GO" id="GO:0043138">
    <property type="term" value="F:3'-5' DNA helicase activity"/>
    <property type="evidence" value="ECO:0007669"/>
    <property type="project" value="TreeGrafter"/>
</dbReference>
<dbReference type="PROSITE" id="PS51198">
    <property type="entry name" value="UVRD_HELICASE_ATP_BIND"/>
    <property type="match status" value="1"/>
</dbReference>
<dbReference type="Proteomes" id="UP000052946">
    <property type="component" value="Unassembled WGS sequence"/>
</dbReference>
<accession>A0A0U9HC18</accession>
<dbReference type="Pfam" id="PF00580">
    <property type="entry name" value="UvrD-helicase"/>
    <property type="match status" value="1"/>
</dbReference>
<dbReference type="RefSeq" id="WP_058950027.1">
    <property type="nucleotide sequence ID" value="NZ_BBXV01000020.1"/>
</dbReference>
<protein>
    <submittedName>
        <fullName evidence="7">Helicase IV</fullName>
    </submittedName>
</protein>
<dbReference type="InterPro" id="IPR027417">
    <property type="entry name" value="P-loop_NTPase"/>
</dbReference>
<keyword evidence="4 5" id="KW-0067">ATP-binding</keyword>
<reference evidence="8" key="1">
    <citation type="submission" date="2015-07" db="EMBL/GenBank/DDBJ databases">
        <title>Draft Genome Sequence of Oceanobacillus picturae Heshi-B3 that Was Isolated from Fermented Rice Bran with Aging Salted Mackerel, Which Was Named Heshiko as Traditional Fermented Seafood in Japan.</title>
        <authorList>
            <person name="Akuzawa S."/>
            <person name="Nakagawa J."/>
            <person name="Kanekatsu T."/>
            <person name="Kanesaki Y."/>
            <person name="Suzuki T."/>
        </authorList>
    </citation>
    <scope>NUCLEOTIDE SEQUENCE [LARGE SCALE GENOMIC DNA]</scope>
    <source>
        <strain evidence="8">Heshi-B3</strain>
    </source>
</reference>
<dbReference type="GO" id="GO:0005524">
    <property type="term" value="F:ATP binding"/>
    <property type="evidence" value="ECO:0007669"/>
    <property type="project" value="UniProtKB-UniRule"/>
</dbReference>
<dbReference type="GO" id="GO:0016787">
    <property type="term" value="F:hydrolase activity"/>
    <property type="evidence" value="ECO:0007669"/>
    <property type="project" value="UniProtKB-UniRule"/>
</dbReference>
<name>A0A0U9HC18_9BACI</name>
<dbReference type="GO" id="GO:0000725">
    <property type="term" value="P:recombinational repair"/>
    <property type="evidence" value="ECO:0007669"/>
    <property type="project" value="TreeGrafter"/>
</dbReference>
<keyword evidence="2 5" id="KW-0378">Hydrolase</keyword>
<organism evidence="7 8">
    <name type="scientific">Oceanobacillus picturae</name>
    <dbReference type="NCBI Taxonomy" id="171693"/>
    <lineage>
        <taxon>Bacteria</taxon>
        <taxon>Bacillati</taxon>
        <taxon>Bacillota</taxon>
        <taxon>Bacilli</taxon>
        <taxon>Bacillales</taxon>
        <taxon>Bacillaceae</taxon>
        <taxon>Oceanobacillus</taxon>
    </lineage>
</organism>
<dbReference type="Pfam" id="PF13538">
    <property type="entry name" value="UvrD_C_2"/>
    <property type="match status" value="1"/>
</dbReference>
<reference evidence="7 8" key="2">
    <citation type="journal article" date="2016" name="Genome Announc.">
        <title>Draft Genome Sequence of Oceanobacillus picturae Heshi-B3, Isolated from Fermented Rice Bran in a Traditional Japanese Seafood Dish.</title>
        <authorList>
            <person name="Akuzawa S."/>
            <person name="Nagaoka J."/>
            <person name="Kanekatsu M."/>
            <person name="Kanesaki Y."/>
            <person name="Suzuki T."/>
        </authorList>
    </citation>
    <scope>NUCLEOTIDE SEQUENCE [LARGE SCALE GENOMIC DNA]</scope>
    <source>
        <strain evidence="7 8">Heshi-B3</strain>
    </source>
</reference>
<keyword evidence="3 5" id="KW-0347">Helicase</keyword>
<feature type="domain" description="UvrD-like helicase ATP-binding" evidence="6">
    <location>
        <begin position="212"/>
        <end position="604"/>
    </location>
</feature>
<evidence type="ECO:0000259" key="6">
    <source>
        <dbReference type="PROSITE" id="PS51198"/>
    </source>
</evidence>
<evidence type="ECO:0000256" key="1">
    <source>
        <dbReference type="ARBA" id="ARBA00022741"/>
    </source>
</evidence>
<evidence type="ECO:0000256" key="2">
    <source>
        <dbReference type="ARBA" id="ARBA00022801"/>
    </source>
</evidence>
<comment type="caution">
    <text evidence="7">The sequence shown here is derived from an EMBL/GenBank/DDBJ whole genome shotgun (WGS) entry which is preliminary data.</text>
</comment>
<evidence type="ECO:0000256" key="5">
    <source>
        <dbReference type="PROSITE-ProRule" id="PRU00560"/>
    </source>
</evidence>